<evidence type="ECO:0000256" key="8">
    <source>
        <dbReference type="ARBA" id="ARBA00023180"/>
    </source>
</evidence>
<comment type="similarity">
    <text evidence="2">Belongs to the type I cytokine receptor family. Type 1 subfamily.</text>
</comment>
<evidence type="ECO:0000259" key="10">
    <source>
        <dbReference type="PROSITE" id="PS50853"/>
    </source>
</evidence>
<dbReference type="InterPro" id="IPR003961">
    <property type="entry name" value="FN3_dom"/>
</dbReference>
<dbReference type="PANTHER" id="PTHR23037">
    <property type="entry name" value="CYTOKINE RECEPTOR"/>
    <property type="match status" value="1"/>
</dbReference>
<dbReference type="OMA" id="HGPTYQG"/>
<dbReference type="Ensembl" id="ENSVURT00010029006.1">
    <property type="protein sequence ID" value="ENSVURP00010025480.1"/>
    <property type="gene ID" value="ENSVURG00010019390.1"/>
</dbReference>
<keyword evidence="4" id="KW-0732">Signal</keyword>
<dbReference type="InterPro" id="IPR036116">
    <property type="entry name" value="FN3_sf"/>
</dbReference>
<protein>
    <recommendedName>
        <fullName evidence="10">Fibronectin type-III domain-containing protein</fullName>
    </recommendedName>
</protein>
<proteinExistence type="inferred from homology"/>
<feature type="domain" description="Fibronectin type-III" evidence="10">
    <location>
        <begin position="380"/>
        <end position="473"/>
    </location>
</feature>
<evidence type="ECO:0000256" key="9">
    <source>
        <dbReference type="SAM" id="Phobius"/>
    </source>
</evidence>
<dbReference type="STRING" id="29139.ENSVURP00010025480"/>
<evidence type="ECO:0000256" key="5">
    <source>
        <dbReference type="ARBA" id="ARBA00022989"/>
    </source>
</evidence>
<keyword evidence="7" id="KW-0675">Receptor</keyword>
<keyword evidence="5 9" id="KW-1133">Transmembrane helix</keyword>
<comment type="subcellular location">
    <subcellularLocation>
        <location evidence="1">Membrane</location>
        <topology evidence="1">Single-pass type I membrane protein</topology>
    </subcellularLocation>
</comment>
<dbReference type="PANTHER" id="PTHR23037:SF31">
    <property type="entry name" value="THROMBOPOIETIN RECEPTOR"/>
    <property type="match status" value="1"/>
</dbReference>
<dbReference type="InterPro" id="IPR015152">
    <property type="entry name" value="Growth/epo_recpt_lig-bind"/>
</dbReference>
<evidence type="ECO:0000313" key="12">
    <source>
        <dbReference type="Proteomes" id="UP000314987"/>
    </source>
</evidence>
<keyword evidence="3 9" id="KW-0812">Transmembrane</keyword>
<dbReference type="InterPro" id="IPR013783">
    <property type="entry name" value="Ig-like_fold"/>
</dbReference>
<dbReference type="SMART" id="SM00060">
    <property type="entry name" value="FN3"/>
    <property type="match status" value="2"/>
</dbReference>
<evidence type="ECO:0000313" key="11">
    <source>
        <dbReference type="Ensembl" id="ENSVURP00010025480.1"/>
    </source>
</evidence>
<reference evidence="12" key="1">
    <citation type="submission" date="2018-12" db="EMBL/GenBank/DDBJ databases">
        <authorList>
            <person name="Yazar S."/>
        </authorList>
    </citation>
    <scope>NUCLEOTIDE SEQUENCE [LARGE SCALE GENOMIC DNA]</scope>
</reference>
<dbReference type="CDD" id="cd00063">
    <property type="entry name" value="FN3"/>
    <property type="match status" value="1"/>
</dbReference>
<keyword evidence="6 9" id="KW-0472">Membrane</keyword>
<dbReference type="Gene3D" id="2.60.40.10">
    <property type="entry name" value="Immunoglobulins"/>
    <property type="match status" value="4"/>
</dbReference>
<dbReference type="GO" id="GO:0004896">
    <property type="term" value="F:cytokine receptor activity"/>
    <property type="evidence" value="ECO:0007669"/>
    <property type="project" value="InterPro"/>
</dbReference>
<evidence type="ECO:0000256" key="2">
    <source>
        <dbReference type="ARBA" id="ARBA00007885"/>
    </source>
</evidence>
<accession>A0A4X2LVE6</accession>
<keyword evidence="8" id="KW-0325">Glycoprotein</keyword>
<keyword evidence="12" id="KW-1185">Reference proteome</keyword>
<dbReference type="AlphaFoldDB" id="A0A4X2LVE6"/>
<evidence type="ECO:0000256" key="7">
    <source>
        <dbReference type="ARBA" id="ARBA00023170"/>
    </source>
</evidence>
<reference evidence="11" key="3">
    <citation type="submission" date="2025-09" db="UniProtKB">
        <authorList>
            <consortium name="Ensembl"/>
        </authorList>
    </citation>
    <scope>IDENTIFICATION</scope>
</reference>
<sequence length="651" mass="72602">ALKPLFFGGHCCFLLQPKPLMPGLAFRFSPDASLLAAEPEPLRCFSRQYEDLTCFWDEEDPGPYKLFFAYPGEEPQVCPLRSQRLPEGGLRHVCQVQPADGVRLFAKLTLWVWDPAKDRNRTQRVLNLENVGLPAPPKSITAVTSGQTGELQVTWEVQPSEISDFMQHELQYGPLDPSNSAQPTVRALLQAPMCCPFMRWPHTQPHQATWDGPGQLGATREVPQLIGGSCIISGFQPGISYWLQLRSKPDEISLKGFWGPWSSPVTVTLPRDASEIGLQCFTQDLEHITCQWQGPTHPTTSHGYFYHWRAGSCPKNRGPAWEKCEKMDSRAEETPISHCHFESRNDSAIHILVEITTEQGTIHQYLATPFWMHQIVLTEAPELQWTVGSNGQLKLTWRPPLPWLPGQTHYQLRYSGQKLDHWKVLEPPRGALGETLELRPGAQYRLQLRARPDGPTYHGPWSAWSAPALVELAPESGWVSVVTSAVLTLGFGGLVGLVLRRLFPARFRALRQTLWPPLPDLHRVLGGFLTEPPPKASASGGDKEEEPSLLEVLSESVDGQSQLDYPVLLQAGCLGSWSTPLAPAPSESEPDPITHIDNYSYLPHLSQPLPSSNHCHQPLDTVPFPRAPRHECLPVTPFTPLLSQVSSSSAY</sequence>
<evidence type="ECO:0000256" key="3">
    <source>
        <dbReference type="ARBA" id="ARBA00022692"/>
    </source>
</evidence>
<dbReference type="PROSITE" id="PS01352">
    <property type="entry name" value="HEMATOPO_REC_L_F1"/>
    <property type="match status" value="1"/>
</dbReference>
<evidence type="ECO:0000256" key="4">
    <source>
        <dbReference type="ARBA" id="ARBA00022729"/>
    </source>
</evidence>
<dbReference type="GO" id="GO:0009897">
    <property type="term" value="C:external side of plasma membrane"/>
    <property type="evidence" value="ECO:0007669"/>
    <property type="project" value="TreeGrafter"/>
</dbReference>
<evidence type="ECO:0000256" key="6">
    <source>
        <dbReference type="ARBA" id="ARBA00023136"/>
    </source>
</evidence>
<dbReference type="SUPFAM" id="SSF49265">
    <property type="entry name" value="Fibronectin type III"/>
    <property type="match status" value="4"/>
</dbReference>
<dbReference type="InterPro" id="IPR003528">
    <property type="entry name" value="Long_hematopoietin_rcpt_CS"/>
</dbReference>
<dbReference type="Proteomes" id="UP000314987">
    <property type="component" value="Unassembled WGS sequence"/>
</dbReference>
<reference evidence="11" key="2">
    <citation type="submission" date="2025-08" db="UniProtKB">
        <authorList>
            <consortium name="Ensembl"/>
        </authorList>
    </citation>
    <scope>IDENTIFICATION</scope>
</reference>
<dbReference type="GeneTree" id="ENSGT00940000161225"/>
<name>A0A4X2LVE6_VOMUR</name>
<dbReference type="PROSITE" id="PS50853">
    <property type="entry name" value="FN3"/>
    <property type="match status" value="1"/>
</dbReference>
<organism evidence="11 12">
    <name type="scientific">Vombatus ursinus</name>
    <name type="common">Common wombat</name>
    <dbReference type="NCBI Taxonomy" id="29139"/>
    <lineage>
        <taxon>Eukaryota</taxon>
        <taxon>Metazoa</taxon>
        <taxon>Chordata</taxon>
        <taxon>Craniata</taxon>
        <taxon>Vertebrata</taxon>
        <taxon>Euteleostomi</taxon>
        <taxon>Mammalia</taxon>
        <taxon>Metatheria</taxon>
        <taxon>Diprotodontia</taxon>
        <taxon>Vombatidae</taxon>
        <taxon>Vombatus</taxon>
    </lineage>
</organism>
<dbReference type="Pfam" id="PF09067">
    <property type="entry name" value="EpoR_lig-bind"/>
    <property type="match status" value="1"/>
</dbReference>
<evidence type="ECO:0000256" key="1">
    <source>
        <dbReference type="ARBA" id="ARBA00004479"/>
    </source>
</evidence>
<feature type="transmembrane region" description="Helical" evidence="9">
    <location>
        <begin position="477"/>
        <end position="499"/>
    </location>
</feature>